<sequence>MNTDDKTQTQEFLIDDFLLPYDSINYNEQQLESPKNLNYFEQDNTHKGFQQSILDLERFHYFPVNIEIFTGNHNTCYLMSAFNDQMSQQNLSNNQGLSDQGLQQLAFNADKITYQDLDQSDLDDDDNKHTQVDCMSYSPPNEILTKIKEKQQKVKGLSTQEARKKLTRLRRIFFRG</sequence>
<keyword evidence="2" id="KW-1185">Reference proteome</keyword>
<proteinExistence type="predicted"/>
<accession>A0A078ACV7</accession>
<protein>
    <submittedName>
        <fullName evidence="1">Uncharacterized protein</fullName>
    </submittedName>
</protein>
<gene>
    <name evidence="1" type="primary">Contig2491.g2679</name>
    <name evidence="1" type="ORF">STYLEM_7664</name>
</gene>
<organism evidence="1 2">
    <name type="scientific">Stylonychia lemnae</name>
    <name type="common">Ciliate</name>
    <dbReference type="NCBI Taxonomy" id="5949"/>
    <lineage>
        <taxon>Eukaryota</taxon>
        <taxon>Sar</taxon>
        <taxon>Alveolata</taxon>
        <taxon>Ciliophora</taxon>
        <taxon>Intramacronucleata</taxon>
        <taxon>Spirotrichea</taxon>
        <taxon>Stichotrichia</taxon>
        <taxon>Sporadotrichida</taxon>
        <taxon>Oxytrichidae</taxon>
        <taxon>Stylonychinae</taxon>
        <taxon>Stylonychia</taxon>
    </lineage>
</organism>
<dbReference type="Proteomes" id="UP000039865">
    <property type="component" value="Unassembled WGS sequence"/>
</dbReference>
<dbReference type="AlphaFoldDB" id="A0A078ACV7"/>
<evidence type="ECO:0000313" key="2">
    <source>
        <dbReference type="Proteomes" id="UP000039865"/>
    </source>
</evidence>
<dbReference type="EMBL" id="CCKQ01007325">
    <property type="protein sequence ID" value="CDW78683.1"/>
    <property type="molecule type" value="Genomic_DNA"/>
</dbReference>
<name>A0A078ACV7_STYLE</name>
<reference evidence="1 2" key="1">
    <citation type="submission" date="2014-06" db="EMBL/GenBank/DDBJ databases">
        <authorList>
            <person name="Swart Estienne"/>
        </authorList>
    </citation>
    <scope>NUCLEOTIDE SEQUENCE [LARGE SCALE GENOMIC DNA]</scope>
    <source>
        <strain evidence="1 2">130c</strain>
    </source>
</reference>
<dbReference type="InParanoid" id="A0A078ACV7"/>
<evidence type="ECO:0000313" key="1">
    <source>
        <dbReference type="EMBL" id="CDW78683.1"/>
    </source>
</evidence>